<dbReference type="GO" id="GO:0016791">
    <property type="term" value="F:phosphatase activity"/>
    <property type="evidence" value="ECO:0007669"/>
    <property type="project" value="TreeGrafter"/>
</dbReference>
<reference evidence="5 6" key="1">
    <citation type="submission" date="2009-04" db="EMBL/GenBank/DDBJ databases">
        <authorList>
            <person name="Reysenbach A.-L."/>
            <person name="Heidelberg J.F."/>
            <person name="Nelson W.C."/>
        </authorList>
    </citation>
    <scope>NUCLEOTIDE SEQUENCE [LARGE SCALE GENOMIC DNA]</scope>
    <source>
        <strain evidence="5 6">SS-5</strain>
    </source>
</reference>
<feature type="binding site" evidence="4">
    <location>
        <position position="58"/>
    </location>
    <ligand>
        <name>substrate</name>
    </ligand>
</feature>
<dbReference type="InterPro" id="IPR050275">
    <property type="entry name" value="PGM_Phosphatase"/>
</dbReference>
<keyword evidence="6" id="KW-1185">Reference proteome</keyword>
<name>C4FKD0_9AQUI</name>
<dbReference type="Proteomes" id="UP000005540">
    <property type="component" value="Unassembled WGS sequence"/>
</dbReference>
<evidence type="ECO:0000256" key="3">
    <source>
        <dbReference type="PIRSR" id="PIRSR613078-1"/>
    </source>
</evidence>
<dbReference type="SUPFAM" id="SSF53254">
    <property type="entry name" value="Phosphoglycerate mutase-like"/>
    <property type="match status" value="1"/>
</dbReference>
<organism evidence="5 6">
    <name type="scientific">Sulfurihydrogenibium yellowstonense SS-5</name>
    <dbReference type="NCBI Taxonomy" id="432331"/>
    <lineage>
        <taxon>Bacteria</taxon>
        <taxon>Pseudomonadati</taxon>
        <taxon>Aquificota</taxon>
        <taxon>Aquificia</taxon>
        <taxon>Aquificales</taxon>
        <taxon>Hydrogenothermaceae</taxon>
        <taxon>Sulfurihydrogenibium</taxon>
    </lineage>
</organism>
<feature type="active site" description="Proton donor/acceptor" evidence="3">
    <location>
        <position position="82"/>
    </location>
</feature>
<dbReference type="RefSeq" id="WP_007547062.1">
    <property type="nucleotide sequence ID" value="NZ_ABZS01000091.1"/>
</dbReference>
<dbReference type="InterPro" id="IPR001345">
    <property type="entry name" value="PG/BPGM_mutase_AS"/>
</dbReference>
<sequence>MKHIYLCRHGESEYNAKKIVQGHIDTDLTENGILQAKKLGHFLKDKGIKKVISSDLKRAFKTAQIVAEILKVNHEVDPRIREMHFGTWEGLSYDWIYQNAKEHFDNWLANPVKHPLPKQESIESFEKRLRLFFEDVRNHNEDNILVVGHGGSIQGLLCIAMDLSMEYLWKFRHNNTGLSLILSDKNNTNVKFINMAYHLENSLEGGIITL</sequence>
<dbReference type="GO" id="GO:0005737">
    <property type="term" value="C:cytoplasm"/>
    <property type="evidence" value="ECO:0007669"/>
    <property type="project" value="TreeGrafter"/>
</dbReference>
<dbReference type="CDD" id="cd07067">
    <property type="entry name" value="HP_PGM_like"/>
    <property type="match status" value="1"/>
</dbReference>
<keyword evidence="1" id="KW-0324">Glycolysis</keyword>
<dbReference type="Gene3D" id="3.40.50.1240">
    <property type="entry name" value="Phosphoglycerate mutase-like"/>
    <property type="match status" value="1"/>
</dbReference>
<dbReference type="EMBL" id="ABZS01000091">
    <property type="protein sequence ID" value="EEP60473.1"/>
    <property type="molecule type" value="Genomic_DNA"/>
</dbReference>
<dbReference type="PANTHER" id="PTHR48100">
    <property type="entry name" value="BROAD-SPECIFICITY PHOSPHATASE YOR283W-RELATED"/>
    <property type="match status" value="1"/>
</dbReference>
<dbReference type="AlphaFoldDB" id="C4FKD0"/>
<dbReference type="InterPro" id="IPR013078">
    <property type="entry name" value="His_Pase_superF_clade-1"/>
</dbReference>
<comment type="caution">
    <text evidence="5">The sequence shown here is derived from an EMBL/GenBank/DDBJ whole genome shotgun (WGS) entry which is preliminary data.</text>
</comment>
<dbReference type="SMART" id="SM00855">
    <property type="entry name" value="PGAM"/>
    <property type="match status" value="1"/>
</dbReference>
<evidence type="ECO:0000256" key="4">
    <source>
        <dbReference type="PIRSR" id="PIRSR613078-2"/>
    </source>
</evidence>
<dbReference type="InterPro" id="IPR029033">
    <property type="entry name" value="His_PPase_superfam"/>
</dbReference>
<gene>
    <name evidence="5" type="ORF">SULYE_1030</name>
</gene>
<evidence type="ECO:0000256" key="2">
    <source>
        <dbReference type="ARBA" id="ARBA00023235"/>
    </source>
</evidence>
<keyword evidence="2" id="KW-0413">Isomerase</keyword>
<proteinExistence type="predicted"/>
<evidence type="ECO:0000256" key="1">
    <source>
        <dbReference type="ARBA" id="ARBA00023152"/>
    </source>
</evidence>
<dbReference type="Pfam" id="PF00300">
    <property type="entry name" value="His_Phos_1"/>
    <property type="match status" value="1"/>
</dbReference>
<feature type="active site" description="Tele-phosphohistidine intermediate" evidence="3">
    <location>
        <position position="9"/>
    </location>
</feature>
<accession>C4FKD0</accession>
<feature type="binding site" evidence="4">
    <location>
        <begin position="8"/>
        <end position="15"/>
    </location>
    <ligand>
        <name>substrate</name>
    </ligand>
</feature>
<protein>
    <submittedName>
        <fullName evidence="5">Phosphoglycerate mutase</fullName>
    </submittedName>
</protein>
<evidence type="ECO:0000313" key="6">
    <source>
        <dbReference type="Proteomes" id="UP000005540"/>
    </source>
</evidence>
<dbReference type="PROSITE" id="PS00175">
    <property type="entry name" value="PG_MUTASE"/>
    <property type="match status" value="1"/>
</dbReference>
<evidence type="ECO:0000313" key="5">
    <source>
        <dbReference type="EMBL" id="EEP60473.1"/>
    </source>
</evidence>
<dbReference type="OrthoDB" id="9781415at2"/>
<dbReference type="PANTHER" id="PTHR48100:SF1">
    <property type="entry name" value="HISTIDINE PHOSPHATASE FAMILY PROTEIN-RELATED"/>
    <property type="match status" value="1"/>
</dbReference>